<organism evidence="1 2">
    <name type="scientific">Aureibaculum marinum</name>
    <dbReference type="NCBI Taxonomy" id="2487930"/>
    <lineage>
        <taxon>Bacteria</taxon>
        <taxon>Pseudomonadati</taxon>
        <taxon>Bacteroidota</taxon>
        <taxon>Flavobacteriia</taxon>
        <taxon>Flavobacteriales</taxon>
        <taxon>Flavobacteriaceae</taxon>
        <taxon>Aureibaculum</taxon>
    </lineage>
</organism>
<dbReference type="EMBL" id="RPFJ01000011">
    <property type="protein sequence ID" value="RPD96648.1"/>
    <property type="molecule type" value="Genomic_DNA"/>
</dbReference>
<proteinExistence type="predicted"/>
<comment type="caution">
    <text evidence="1">The sequence shown here is derived from an EMBL/GenBank/DDBJ whole genome shotgun (WGS) entry which is preliminary data.</text>
</comment>
<name>A0A3N4NQ54_9FLAO</name>
<keyword evidence="1" id="KW-0808">Transferase</keyword>
<dbReference type="Gene3D" id="3.40.50.2000">
    <property type="entry name" value="Glycogen Phosphorylase B"/>
    <property type="match status" value="1"/>
</dbReference>
<accession>A0A3N4NQ54</accession>
<evidence type="ECO:0000313" key="2">
    <source>
        <dbReference type="Proteomes" id="UP000270856"/>
    </source>
</evidence>
<dbReference type="SUPFAM" id="SSF53756">
    <property type="entry name" value="UDP-Glycosyltransferase/glycogen phosphorylase"/>
    <property type="match status" value="1"/>
</dbReference>
<reference evidence="1 2" key="1">
    <citation type="submission" date="2018-11" db="EMBL/GenBank/DDBJ databases">
        <title>Aureibaculum marinum gen. nov., sp. nov., a member of the family Flavobacteriaceae isolated from the Bohai Sea.</title>
        <authorList>
            <person name="Ji X."/>
        </authorList>
    </citation>
    <scope>NUCLEOTIDE SEQUENCE [LARGE SCALE GENOMIC DNA]</scope>
    <source>
        <strain evidence="1 2">BH-SD17</strain>
    </source>
</reference>
<dbReference type="OrthoDB" id="9793805at2"/>
<sequence length="342" mass="39435">MKILYAIQGTGNGHLTRATEIIPTLLNRAQVDILISGKQSEVPFPYEVKYDFKGIPFVFGKKGGIDYWKTFTSNNLFRIIKEIYKCKVKDYDLVINDFEPISAWACFLKGKKCISLSHQNALLSNKVPKPKTKSRIGNFILRNYAPASEKYGFHFKSYDNSIFPAIIRKEIREQTIKEKNYYTVYLPSYSDKRIIKVLSKIKSTKWKVFSKNCKKAYSYENITIKPIDNKKFQRSMAHCKGIICGAGFETPAEALFLKKKLLVIPMKGQYEQACNAVSLKKLGVTVINKLDKKHLFDIKQWLYSNKIVSISFPDQNQFIIDKILTNYIIITELSQEIIENIS</sequence>
<dbReference type="PANTHER" id="PTHR21015:SF22">
    <property type="entry name" value="GLYCOSYLTRANSFERASE"/>
    <property type="match status" value="1"/>
</dbReference>
<dbReference type="Pfam" id="PF13528">
    <property type="entry name" value="Glyco_trans_1_3"/>
    <property type="match status" value="1"/>
</dbReference>
<dbReference type="AlphaFoldDB" id="A0A3N4NQ54"/>
<dbReference type="GO" id="GO:0016757">
    <property type="term" value="F:glycosyltransferase activity"/>
    <property type="evidence" value="ECO:0007669"/>
    <property type="project" value="TreeGrafter"/>
</dbReference>
<dbReference type="Proteomes" id="UP000270856">
    <property type="component" value="Unassembled WGS sequence"/>
</dbReference>
<dbReference type="PANTHER" id="PTHR21015">
    <property type="entry name" value="UDP-N-ACETYLGLUCOSAMINE--N-ACETYLMURAMYL-(PENTAPEPTIDE) PYROPHOSPHORYL-UNDECAPRENOL N-ACETYLGLUCOSAMINE TRANSFERASE 1"/>
    <property type="match status" value="1"/>
</dbReference>
<protein>
    <submittedName>
        <fullName evidence="1">Glycosyl transferase</fullName>
    </submittedName>
</protein>
<dbReference type="RefSeq" id="WP_123898000.1">
    <property type="nucleotide sequence ID" value="NZ_RPFJ01000011.1"/>
</dbReference>
<gene>
    <name evidence="1" type="ORF">EGM88_09810</name>
</gene>
<evidence type="ECO:0000313" key="1">
    <source>
        <dbReference type="EMBL" id="RPD96648.1"/>
    </source>
</evidence>
<keyword evidence="2" id="KW-1185">Reference proteome</keyword>